<proteinExistence type="predicted"/>
<dbReference type="Proteomes" id="UP000232638">
    <property type="component" value="Chromosome"/>
</dbReference>
<keyword evidence="1" id="KW-1133">Transmembrane helix</keyword>
<feature type="transmembrane region" description="Helical" evidence="1">
    <location>
        <begin position="60"/>
        <end position="77"/>
    </location>
</feature>
<gene>
    <name evidence="2" type="ORF">THSYN_13750</name>
</gene>
<keyword evidence="1" id="KW-0812">Transmembrane</keyword>
<dbReference type="EMBL" id="CP020370">
    <property type="protein sequence ID" value="AUB81917.1"/>
    <property type="molecule type" value="Genomic_DNA"/>
</dbReference>
<dbReference type="RefSeq" id="WP_100919669.1">
    <property type="nucleotide sequence ID" value="NZ_CP020370.1"/>
</dbReference>
<evidence type="ECO:0000313" key="3">
    <source>
        <dbReference type="Proteomes" id="UP000232638"/>
    </source>
</evidence>
<keyword evidence="3" id="KW-1185">Reference proteome</keyword>
<organism evidence="2 3">
    <name type="scientific">Candidatus Thiodictyon syntrophicum</name>
    <dbReference type="NCBI Taxonomy" id="1166950"/>
    <lineage>
        <taxon>Bacteria</taxon>
        <taxon>Pseudomonadati</taxon>
        <taxon>Pseudomonadota</taxon>
        <taxon>Gammaproteobacteria</taxon>
        <taxon>Chromatiales</taxon>
        <taxon>Chromatiaceae</taxon>
        <taxon>Thiodictyon</taxon>
    </lineage>
</organism>
<feature type="transmembrane region" description="Helical" evidence="1">
    <location>
        <begin position="35"/>
        <end position="53"/>
    </location>
</feature>
<feature type="transmembrane region" description="Helical" evidence="1">
    <location>
        <begin position="108"/>
        <end position="127"/>
    </location>
</feature>
<reference evidence="2 3" key="1">
    <citation type="submission" date="2017-03" db="EMBL/GenBank/DDBJ databases">
        <title>Complete genome sequence of Candidatus 'Thiodictyon syntrophicum' sp. nov. strain Cad16T, a photolithoautotroph purple sulfur bacterium isolated from an alpine meromictic lake.</title>
        <authorList>
            <person name="Luedin S.M."/>
            <person name="Pothier J.F."/>
            <person name="Danza F."/>
            <person name="Storelli N."/>
            <person name="Wittwer M."/>
            <person name="Tonolla M."/>
        </authorList>
    </citation>
    <scope>NUCLEOTIDE SEQUENCE [LARGE SCALE GENOMIC DNA]</scope>
    <source>
        <strain evidence="2 3">Cad16T</strain>
    </source>
</reference>
<dbReference type="KEGG" id="tsy:THSYN_13750"/>
<dbReference type="AlphaFoldDB" id="A0A2K8U8N8"/>
<evidence type="ECO:0000256" key="1">
    <source>
        <dbReference type="SAM" id="Phobius"/>
    </source>
</evidence>
<protein>
    <submittedName>
        <fullName evidence="2">Uncharacterized protein</fullName>
    </submittedName>
</protein>
<accession>A0A2K8U8N8</accession>
<keyword evidence="1" id="KW-0472">Membrane</keyword>
<feature type="transmembrane region" description="Helical" evidence="1">
    <location>
        <begin position="133"/>
        <end position="152"/>
    </location>
</feature>
<dbReference type="OrthoDB" id="5568716at2"/>
<sequence>MNRPSFLEGALVALGAALGGSVLYTGLRLALLPDAALALTVAALGLGYLLYLLGRSGERVGRVLLVLAWIAVSAAALGLLPGVWGQVLIQLGFIWVARVWNFHGTPTAALLDLGLILGGGAAALWAAVHSGSLFLAVWCLFLVQALFAAIPVRTGLGPDRTLGPTAPAEPFDLARRAAEGALRRIADHP</sequence>
<evidence type="ECO:0000313" key="2">
    <source>
        <dbReference type="EMBL" id="AUB81917.1"/>
    </source>
</evidence>
<name>A0A2K8U8N8_9GAMM</name>